<gene>
    <name evidence="2" type="primary">ORF223144</name>
</gene>
<organism evidence="2">
    <name type="scientific">Arion vulgaris</name>
    <dbReference type="NCBI Taxonomy" id="1028688"/>
    <lineage>
        <taxon>Eukaryota</taxon>
        <taxon>Metazoa</taxon>
        <taxon>Spiralia</taxon>
        <taxon>Lophotrochozoa</taxon>
        <taxon>Mollusca</taxon>
        <taxon>Gastropoda</taxon>
        <taxon>Heterobranchia</taxon>
        <taxon>Euthyneura</taxon>
        <taxon>Panpulmonata</taxon>
        <taxon>Eupulmonata</taxon>
        <taxon>Stylommatophora</taxon>
        <taxon>Helicina</taxon>
        <taxon>Arionoidea</taxon>
        <taxon>Arionidae</taxon>
        <taxon>Arion</taxon>
    </lineage>
</organism>
<feature type="non-terminal residue" evidence="2">
    <location>
        <position position="75"/>
    </location>
</feature>
<protein>
    <submittedName>
        <fullName evidence="2">Uncharacterized protein</fullName>
    </submittedName>
</protein>
<sequence>STKSDGRLTPKNISLYGSQDSLEPPYSRKIGDRNTTEWWPSKSGSDSQSSSSVTSPHTPYHSSVTGFSVAADGTD</sequence>
<evidence type="ECO:0000313" key="2">
    <source>
        <dbReference type="EMBL" id="CEL00217.1"/>
    </source>
</evidence>
<feature type="compositionally biased region" description="Polar residues" evidence="1">
    <location>
        <begin position="11"/>
        <end position="21"/>
    </location>
</feature>
<proteinExistence type="predicted"/>
<reference evidence="2" key="1">
    <citation type="submission" date="2014-12" db="EMBL/GenBank/DDBJ databases">
        <title>Insight into the proteome of Arion vulgaris.</title>
        <authorList>
            <person name="Aradska J."/>
            <person name="Bulat T."/>
            <person name="Smidak R."/>
            <person name="Sarate P."/>
            <person name="Gangsoo J."/>
            <person name="Sialana F."/>
            <person name="Bilban M."/>
            <person name="Lubec G."/>
        </authorList>
    </citation>
    <scope>NUCLEOTIDE SEQUENCE</scope>
    <source>
        <tissue evidence="2">Skin</tissue>
    </source>
</reference>
<feature type="compositionally biased region" description="Low complexity" evidence="1">
    <location>
        <begin position="41"/>
        <end position="63"/>
    </location>
</feature>
<dbReference type="EMBL" id="HACG01053346">
    <property type="protein sequence ID" value="CEL00217.1"/>
    <property type="molecule type" value="Transcribed_RNA"/>
</dbReference>
<evidence type="ECO:0000256" key="1">
    <source>
        <dbReference type="SAM" id="MobiDB-lite"/>
    </source>
</evidence>
<name>A0A0B7C4T5_9EUPU</name>
<accession>A0A0B7C4T5</accession>
<feature type="non-terminal residue" evidence="2">
    <location>
        <position position="1"/>
    </location>
</feature>
<feature type="region of interest" description="Disordered" evidence="1">
    <location>
        <begin position="1"/>
        <end position="75"/>
    </location>
</feature>
<dbReference type="AlphaFoldDB" id="A0A0B7C4T5"/>